<evidence type="ECO:0000256" key="1">
    <source>
        <dbReference type="ARBA" id="ARBA00004651"/>
    </source>
</evidence>
<feature type="transmembrane region" description="Helical" evidence="7">
    <location>
        <begin position="126"/>
        <end position="146"/>
    </location>
</feature>
<dbReference type="InterPro" id="IPR036388">
    <property type="entry name" value="WH-like_DNA-bd_sf"/>
</dbReference>
<name>A0A7J0BEN9_9BACT</name>
<comment type="caution">
    <text evidence="8">The sequence shown here is derived from an EMBL/GenBank/DDBJ whole genome shotgun (WGS) entry which is preliminary data.</text>
</comment>
<evidence type="ECO:0000256" key="5">
    <source>
        <dbReference type="ARBA" id="ARBA00023136"/>
    </source>
</evidence>
<feature type="transmembrane region" description="Helical" evidence="7">
    <location>
        <begin position="276"/>
        <end position="298"/>
    </location>
</feature>
<gene>
    <name evidence="8" type="ORF">DSM101010T_05350</name>
</gene>
<feature type="region of interest" description="Disordered" evidence="6">
    <location>
        <begin position="457"/>
        <end position="491"/>
    </location>
</feature>
<feature type="transmembrane region" description="Helical" evidence="7">
    <location>
        <begin position="66"/>
        <end position="85"/>
    </location>
</feature>
<feature type="transmembrane region" description="Helical" evidence="7">
    <location>
        <begin position="166"/>
        <end position="187"/>
    </location>
</feature>
<evidence type="ECO:0000313" key="9">
    <source>
        <dbReference type="Proteomes" id="UP000503840"/>
    </source>
</evidence>
<evidence type="ECO:0000256" key="3">
    <source>
        <dbReference type="ARBA" id="ARBA00022692"/>
    </source>
</evidence>
<dbReference type="SUPFAM" id="SSF46785">
    <property type="entry name" value="Winged helix' DNA-binding domain"/>
    <property type="match status" value="1"/>
</dbReference>
<keyword evidence="4 7" id="KW-1133">Transmembrane helix</keyword>
<dbReference type="Proteomes" id="UP000503840">
    <property type="component" value="Unassembled WGS sequence"/>
</dbReference>
<dbReference type="GO" id="GO:0005886">
    <property type="term" value="C:plasma membrane"/>
    <property type="evidence" value="ECO:0007669"/>
    <property type="project" value="UniProtKB-SubCell"/>
</dbReference>
<dbReference type="Pfam" id="PF03631">
    <property type="entry name" value="Virul_fac_BrkB"/>
    <property type="match status" value="1"/>
</dbReference>
<dbReference type="RefSeq" id="WP_174403833.1">
    <property type="nucleotide sequence ID" value="NZ_BLVO01000004.1"/>
</dbReference>
<dbReference type="PANTHER" id="PTHR30213:SF0">
    <property type="entry name" value="UPF0761 MEMBRANE PROTEIN YIHY"/>
    <property type="match status" value="1"/>
</dbReference>
<evidence type="ECO:0000256" key="4">
    <source>
        <dbReference type="ARBA" id="ARBA00022989"/>
    </source>
</evidence>
<evidence type="ECO:0000256" key="6">
    <source>
        <dbReference type="SAM" id="MobiDB-lite"/>
    </source>
</evidence>
<keyword evidence="3 7" id="KW-0812">Transmembrane</keyword>
<dbReference type="AlphaFoldDB" id="A0A7J0BEN9"/>
<keyword evidence="9" id="KW-1185">Reference proteome</keyword>
<dbReference type="InterPro" id="IPR017039">
    <property type="entry name" value="Virul_fac_BrkB"/>
</dbReference>
<dbReference type="InterPro" id="IPR036390">
    <property type="entry name" value="WH_DNA-bd_sf"/>
</dbReference>
<keyword evidence="2" id="KW-1003">Cell membrane</keyword>
<keyword evidence="5 7" id="KW-0472">Membrane</keyword>
<evidence type="ECO:0000256" key="7">
    <source>
        <dbReference type="SAM" id="Phobius"/>
    </source>
</evidence>
<comment type="subcellular location">
    <subcellularLocation>
        <location evidence="1">Cell membrane</location>
        <topology evidence="1">Multi-pass membrane protein</topology>
    </subcellularLocation>
</comment>
<organism evidence="8 9">
    <name type="scientific">Desulfovibrio subterraneus</name>
    <dbReference type="NCBI Taxonomy" id="2718620"/>
    <lineage>
        <taxon>Bacteria</taxon>
        <taxon>Pseudomonadati</taxon>
        <taxon>Thermodesulfobacteriota</taxon>
        <taxon>Desulfovibrionia</taxon>
        <taxon>Desulfovibrionales</taxon>
        <taxon>Desulfovibrionaceae</taxon>
        <taxon>Desulfovibrio</taxon>
    </lineage>
</organism>
<accession>A0A7J0BEN9</accession>
<reference evidence="8 9" key="1">
    <citation type="submission" date="2020-05" db="EMBL/GenBank/DDBJ databases">
        <title>Draft genome sequence of Desulfovibrio sp. strain HN2T.</title>
        <authorList>
            <person name="Ueno A."/>
            <person name="Tamazawa S."/>
            <person name="Tamamura S."/>
            <person name="Murakami T."/>
            <person name="Kiyama T."/>
            <person name="Inomata H."/>
            <person name="Amano Y."/>
            <person name="Miyakawa K."/>
            <person name="Tamaki H."/>
            <person name="Naganuma T."/>
            <person name="Kaneko K."/>
        </authorList>
    </citation>
    <scope>NUCLEOTIDE SEQUENCE [LARGE SCALE GENOMIC DNA]</scope>
    <source>
        <strain evidence="8 9">HN2</strain>
    </source>
</reference>
<evidence type="ECO:0000256" key="2">
    <source>
        <dbReference type="ARBA" id="ARBA00022475"/>
    </source>
</evidence>
<dbReference type="Gene3D" id="1.10.10.10">
    <property type="entry name" value="Winged helix-like DNA-binding domain superfamily/Winged helix DNA-binding domain"/>
    <property type="match status" value="1"/>
</dbReference>
<evidence type="ECO:0000313" key="8">
    <source>
        <dbReference type="EMBL" id="GFM32170.1"/>
    </source>
</evidence>
<dbReference type="NCBIfam" id="TIGR00765">
    <property type="entry name" value="yihY_not_rbn"/>
    <property type="match status" value="1"/>
</dbReference>
<feature type="transmembrane region" description="Helical" evidence="7">
    <location>
        <begin position="207"/>
        <end position="232"/>
    </location>
</feature>
<dbReference type="EMBL" id="BLVO01000004">
    <property type="protein sequence ID" value="GFM32170.1"/>
    <property type="molecule type" value="Genomic_DNA"/>
</dbReference>
<feature type="transmembrane region" description="Helical" evidence="7">
    <location>
        <begin position="239"/>
        <end position="256"/>
    </location>
</feature>
<dbReference type="PANTHER" id="PTHR30213">
    <property type="entry name" value="INNER MEMBRANE PROTEIN YHJD"/>
    <property type="match status" value="1"/>
</dbReference>
<sequence>MTQPTKTQNSLKEQTGKIVSFVTRDIWLQDIDPQDRRQRGLAGLLKWLYLVVHGFMKDQCLLRASALTYTTVLSIVPFLAVAFSISKGMGLQNSEGLRTLLLNVSAGNTQTVDHILTYVNNTNVGTLGSIGMATLLLTVGSVMGTIEKAFNSIWGVTQGRTMWRKFTDFFSVALICPLVYGVAFSVSASLQSDSVVQKLLSYSALSYAYLAALKFIPLFMVAMMLLFLYVFIPNTKVRIPSGLVGAVIAATLWKLVENLYVTYQVGAAKYNAIYGGFAQVPLFLVWVYISWVIVLLGVEFSFAMQNVRTFENEIRSDTATREERDKLAALSMLLLTRRFYEHGGPVPLADISESLRAPVRLVQNVMGIMQKQGMVAQTSTDEPAYALCAPPENIRFTDIIYALASHRTTSSKRPMTARFGFINRTFRTMYDDTARSEANMTLKEYCERVLPADFGAAAAAHKHRPQPEQAMPTGDEAPPKNTESSETERQY</sequence>
<proteinExistence type="predicted"/>
<protein>
    <submittedName>
        <fullName evidence="8">Uncharacterized protein</fullName>
    </submittedName>
</protein>